<dbReference type="Pfam" id="PF22262">
    <property type="entry name" value="DUF6950"/>
    <property type="match status" value="1"/>
</dbReference>
<organism evidence="2 3">
    <name type="scientific">Pseudoalteromonas piscicida</name>
    <dbReference type="NCBI Taxonomy" id="43662"/>
    <lineage>
        <taxon>Bacteria</taxon>
        <taxon>Pseudomonadati</taxon>
        <taxon>Pseudomonadota</taxon>
        <taxon>Gammaproteobacteria</taxon>
        <taxon>Alteromonadales</taxon>
        <taxon>Pseudoalteromonadaceae</taxon>
        <taxon>Pseudoalteromonas</taxon>
    </lineage>
</organism>
<dbReference type="RefSeq" id="WP_099643356.1">
    <property type="nucleotide sequence ID" value="NZ_NKHF01000084.1"/>
</dbReference>
<evidence type="ECO:0000313" key="2">
    <source>
        <dbReference type="EMBL" id="PCK30463.1"/>
    </source>
</evidence>
<feature type="domain" description="DUF6950" evidence="1">
    <location>
        <begin position="7"/>
        <end position="126"/>
    </location>
</feature>
<dbReference type="Proteomes" id="UP000228621">
    <property type="component" value="Unassembled WGS sequence"/>
</dbReference>
<sequence length="134" mass="15022">MSKTKATKLNEYLESCWHKPFKFGEFDCCLFVADWIRAYHGFDPAPERGAYTTFKQGLNIIKSGFKHTFETRLNVAPIAIDYAARGDVALCEYDGELVGGIVGLGCVYCVSDEGVTTLPLDALRYVYPLELIHE</sequence>
<keyword evidence="3" id="KW-1185">Reference proteome</keyword>
<dbReference type="AlphaFoldDB" id="A0A2A5JLX9"/>
<dbReference type="OrthoDB" id="6586924at2"/>
<proteinExistence type="predicted"/>
<dbReference type="EMBL" id="NKHF01000084">
    <property type="protein sequence ID" value="PCK30463.1"/>
    <property type="molecule type" value="Genomic_DNA"/>
</dbReference>
<protein>
    <recommendedName>
        <fullName evidence="1">DUF6950 domain-containing protein</fullName>
    </recommendedName>
</protein>
<accession>A0A2A5JLX9</accession>
<comment type="caution">
    <text evidence="2">The sequence shown here is derived from an EMBL/GenBank/DDBJ whole genome shotgun (WGS) entry which is preliminary data.</text>
</comment>
<name>A0A2A5JLX9_PSEO7</name>
<dbReference type="InterPro" id="IPR053802">
    <property type="entry name" value="DUF6950"/>
</dbReference>
<gene>
    <name evidence="2" type="ORF">CEX98_17735</name>
</gene>
<reference evidence="3" key="1">
    <citation type="journal article" date="2019" name="Genome Announc.">
        <title>Draft Genome Sequence of Pseudoalteromonas piscicida Strain 36Y ROTHPW, an Hypersaline Seawater Isolate from the South Coast of Sonora, Mexico.</title>
        <authorList>
            <person name="Sanchez-Diaz R."/>
            <person name="Molina-Garza Z.J."/>
            <person name="Cruz-Suarez L.E."/>
            <person name="Selvin J."/>
            <person name="Kiran G.S."/>
            <person name="Ibarra-Gamez J.C."/>
            <person name="Gomez-Gil B."/>
            <person name="Galaviz-Silva L."/>
        </authorList>
    </citation>
    <scope>NUCLEOTIDE SEQUENCE [LARGE SCALE GENOMIC DNA]</scope>
    <source>
        <strain evidence="3">36Y_RITHPW</strain>
    </source>
</reference>
<evidence type="ECO:0000259" key="1">
    <source>
        <dbReference type="Pfam" id="PF22262"/>
    </source>
</evidence>
<evidence type="ECO:0000313" key="3">
    <source>
        <dbReference type="Proteomes" id="UP000228621"/>
    </source>
</evidence>